<keyword evidence="2" id="KW-1185">Reference proteome</keyword>
<dbReference type="EMBL" id="JABWDY010010250">
    <property type="protein sequence ID" value="KAF5200808.1"/>
    <property type="molecule type" value="Genomic_DNA"/>
</dbReference>
<proteinExistence type="predicted"/>
<comment type="caution">
    <text evidence="1">The sequence shown here is derived from an EMBL/GenBank/DDBJ whole genome shotgun (WGS) entry which is preliminary data.</text>
</comment>
<dbReference type="Proteomes" id="UP000554482">
    <property type="component" value="Unassembled WGS sequence"/>
</dbReference>
<dbReference type="AlphaFoldDB" id="A0A7J6WVP5"/>
<evidence type="ECO:0000313" key="1">
    <source>
        <dbReference type="EMBL" id="KAF5200808.1"/>
    </source>
</evidence>
<organism evidence="1 2">
    <name type="scientific">Thalictrum thalictroides</name>
    <name type="common">Rue-anemone</name>
    <name type="synonym">Anemone thalictroides</name>
    <dbReference type="NCBI Taxonomy" id="46969"/>
    <lineage>
        <taxon>Eukaryota</taxon>
        <taxon>Viridiplantae</taxon>
        <taxon>Streptophyta</taxon>
        <taxon>Embryophyta</taxon>
        <taxon>Tracheophyta</taxon>
        <taxon>Spermatophyta</taxon>
        <taxon>Magnoliopsida</taxon>
        <taxon>Ranunculales</taxon>
        <taxon>Ranunculaceae</taxon>
        <taxon>Thalictroideae</taxon>
        <taxon>Thalictrum</taxon>
    </lineage>
</organism>
<evidence type="ECO:0000313" key="2">
    <source>
        <dbReference type="Proteomes" id="UP000554482"/>
    </source>
</evidence>
<accession>A0A7J6WVP5</accession>
<sequence length="113" mass="12923">MSFTNNQKKTTNRGHLNGTDMFMPHDNLYDPLDLGVITRSSEIDMRSFSMNSKASFQQEEIMKAPENITYGFELMENEEISGDPTDFDTKQAAEATNKEIPCAIILCDFRRFV</sequence>
<name>A0A7J6WVP5_THATH</name>
<protein>
    <submittedName>
        <fullName evidence="1">Uncharacterized protein</fullName>
    </submittedName>
</protein>
<gene>
    <name evidence="1" type="ORF">FRX31_009605</name>
</gene>
<reference evidence="1 2" key="1">
    <citation type="submission" date="2020-06" db="EMBL/GenBank/DDBJ databases">
        <title>Transcriptomic and genomic resources for Thalictrum thalictroides and T. hernandezii: Facilitating candidate gene discovery in an emerging model plant lineage.</title>
        <authorList>
            <person name="Arias T."/>
            <person name="Riano-Pachon D.M."/>
            <person name="Di Stilio V.S."/>
        </authorList>
    </citation>
    <scope>NUCLEOTIDE SEQUENCE [LARGE SCALE GENOMIC DNA]</scope>
    <source>
        <strain evidence="2">cv. WT478/WT964</strain>
        <tissue evidence="1">Leaves</tissue>
    </source>
</reference>